<name>A0A1S2VPR8_9BACT</name>
<dbReference type="OrthoDB" id="825489at2"/>
<keyword evidence="1" id="KW-0732">Signal</keyword>
<dbReference type="EMBL" id="MORL01000002">
    <property type="protein sequence ID" value="OIN60380.1"/>
    <property type="molecule type" value="Genomic_DNA"/>
</dbReference>
<sequence>MKSTVALLLGILMLAGSLFPQTDVEEVYKLPGLVSHYQFHKRISGPEFDFWQFLDLHYNPDSPHAKTPHKGVGIPFYNHLSTGFVFILSVPQRMVRTLATVTTLPDRPFYYQNLYQFQQATPLLQPPRIG</sequence>
<dbReference type="Proteomes" id="UP000181790">
    <property type="component" value="Unassembled WGS sequence"/>
</dbReference>
<dbReference type="AlphaFoldDB" id="A0A1S2VPR8"/>
<keyword evidence="3" id="KW-1185">Reference proteome</keyword>
<proteinExistence type="predicted"/>
<dbReference type="RefSeq" id="WP_071502173.1">
    <property type="nucleotide sequence ID" value="NZ_MORL01000002.1"/>
</dbReference>
<evidence type="ECO:0000313" key="2">
    <source>
        <dbReference type="EMBL" id="OIN60380.1"/>
    </source>
</evidence>
<evidence type="ECO:0000256" key="1">
    <source>
        <dbReference type="SAM" id="SignalP"/>
    </source>
</evidence>
<comment type="caution">
    <text evidence="2">The sequence shown here is derived from an EMBL/GenBank/DDBJ whole genome shotgun (WGS) entry which is preliminary data.</text>
</comment>
<feature type="signal peptide" evidence="1">
    <location>
        <begin position="1"/>
        <end position="20"/>
    </location>
</feature>
<feature type="chain" id="PRO_5010313560" evidence="1">
    <location>
        <begin position="21"/>
        <end position="130"/>
    </location>
</feature>
<reference evidence="2 3" key="1">
    <citation type="submission" date="2016-10" db="EMBL/GenBank/DDBJ databases">
        <title>Arsenicibacter rosenii gen. nov., sp. nov., an efficient arsenic-methylating bacterium isolated from an arsenic-contaminated paddy soil.</title>
        <authorList>
            <person name="Huang K."/>
        </authorList>
    </citation>
    <scope>NUCLEOTIDE SEQUENCE [LARGE SCALE GENOMIC DNA]</scope>
    <source>
        <strain evidence="2 3">SM-1</strain>
    </source>
</reference>
<organism evidence="2 3">
    <name type="scientific">Arsenicibacter rosenii</name>
    <dbReference type="NCBI Taxonomy" id="1750698"/>
    <lineage>
        <taxon>Bacteria</taxon>
        <taxon>Pseudomonadati</taxon>
        <taxon>Bacteroidota</taxon>
        <taxon>Cytophagia</taxon>
        <taxon>Cytophagales</taxon>
        <taxon>Spirosomataceae</taxon>
        <taxon>Arsenicibacter</taxon>
    </lineage>
</organism>
<accession>A0A1S2VPR8</accession>
<evidence type="ECO:0000313" key="3">
    <source>
        <dbReference type="Proteomes" id="UP000181790"/>
    </source>
</evidence>
<protein>
    <submittedName>
        <fullName evidence="2">Uncharacterized protein</fullName>
    </submittedName>
</protein>
<gene>
    <name evidence="2" type="ORF">BLX24_06025</name>
</gene>